<proteinExistence type="predicted"/>
<reference evidence="2" key="1">
    <citation type="journal article" date="2023" name="Mol. Phylogenet. Evol.">
        <title>Genome-scale phylogeny and comparative genomics of the fungal order Sordariales.</title>
        <authorList>
            <person name="Hensen N."/>
            <person name="Bonometti L."/>
            <person name="Westerberg I."/>
            <person name="Brannstrom I.O."/>
            <person name="Guillou S."/>
            <person name="Cros-Aarteil S."/>
            <person name="Calhoun S."/>
            <person name="Haridas S."/>
            <person name="Kuo A."/>
            <person name="Mondo S."/>
            <person name="Pangilinan J."/>
            <person name="Riley R."/>
            <person name="LaButti K."/>
            <person name="Andreopoulos B."/>
            <person name="Lipzen A."/>
            <person name="Chen C."/>
            <person name="Yan M."/>
            <person name="Daum C."/>
            <person name="Ng V."/>
            <person name="Clum A."/>
            <person name="Steindorff A."/>
            <person name="Ohm R.A."/>
            <person name="Martin F."/>
            <person name="Silar P."/>
            <person name="Natvig D.O."/>
            <person name="Lalanne C."/>
            <person name="Gautier V."/>
            <person name="Ament-Velasquez S.L."/>
            <person name="Kruys A."/>
            <person name="Hutchinson M.I."/>
            <person name="Powell A.J."/>
            <person name="Barry K."/>
            <person name="Miller A.N."/>
            <person name="Grigoriev I.V."/>
            <person name="Debuchy R."/>
            <person name="Gladieux P."/>
            <person name="Hiltunen Thoren M."/>
            <person name="Johannesson H."/>
        </authorList>
    </citation>
    <scope>NUCLEOTIDE SEQUENCE</scope>
    <source>
        <strain evidence="2">PSN324</strain>
    </source>
</reference>
<keyword evidence="3" id="KW-1185">Reference proteome</keyword>
<evidence type="ECO:0000313" key="2">
    <source>
        <dbReference type="EMBL" id="KAK4456774.1"/>
    </source>
</evidence>
<feature type="compositionally biased region" description="Polar residues" evidence="1">
    <location>
        <begin position="1"/>
        <end position="12"/>
    </location>
</feature>
<dbReference type="PANTHER" id="PTHR38166:SF1">
    <property type="entry name" value="C2H2-TYPE DOMAIN-CONTAINING PROTEIN"/>
    <property type="match status" value="1"/>
</dbReference>
<dbReference type="EMBL" id="MU865167">
    <property type="protein sequence ID" value="KAK4456774.1"/>
    <property type="molecule type" value="Genomic_DNA"/>
</dbReference>
<sequence>MEDSSLPRSTASPARGHKRSADGNMPGNNNNNNNAKKARSELPDGALTFACPYCKHPEHAGQHARCRGIKSLRHMSDVREHFNRCHSRDPFCPVCNRIFTGKNRHTDRDAHINLAAADGACTAGEHPPPEPEGHQVGFSKEKLDAMFDNWKTDQSLGYSADMTLDQRKWRGLWVALFPDRKDACPDAYHYETPQEEHFRQGVERFWDDKSQHGYVRELVEKYGPLLEPGSDYSRLLTAFANDVARETLQGLLRFNSSCESNGTESPVLSADTPLNRRAPVRAVHHGALSPARSTIIRGPVLGSASLNDPPAPASQMPVSYVQAQLASPYRQANVPMQRAYIDPGFGGQGLQYLAVAPQPIMNYHRPSGTINISRYSQHPVEPQMVPIDPALLANSGPAPDTTNNNLNRTQMSGVPGASTATNGLSSVYQAQARSAAGPPRRMMAVHQGHEGSYIFAPDYHDQLGYHHDLGFQE</sequence>
<evidence type="ECO:0008006" key="4">
    <source>
        <dbReference type="Google" id="ProtNLM"/>
    </source>
</evidence>
<evidence type="ECO:0000313" key="3">
    <source>
        <dbReference type="Proteomes" id="UP001321749"/>
    </source>
</evidence>
<reference evidence="2" key="2">
    <citation type="submission" date="2023-06" db="EMBL/GenBank/DDBJ databases">
        <authorList>
            <consortium name="Lawrence Berkeley National Laboratory"/>
            <person name="Mondo S.J."/>
            <person name="Hensen N."/>
            <person name="Bonometti L."/>
            <person name="Westerberg I."/>
            <person name="Brannstrom I.O."/>
            <person name="Guillou S."/>
            <person name="Cros-Aarteil S."/>
            <person name="Calhoun S."/>
            <person name="Haridas S."/>
            <person name="Kuo A."/>
            <person name="Pangilinan J."/>
            <person name="Riley R."/>
            <person name="Labutti K."/>
            <person name="Andreopoulos B."/>
            <person name="Lipzen A."/>
            <person name="Chen C."/>
            <person name="Yanf M."/>
            <person name="Daum C."/>
            <person name="Ng V."/>
            <person name="Clum A."/>
            <person name="Steindorff A."/>
            <person name="Ohm R."/>
            <person name="Martin F."/>
            <person name="Silar P."/>
            <person name="Natvig D."/>
            <person name="Lalanne C."/>
            <person name="Gautier V."/>
            <person name="Ament-Velasquez S.L."/>
            <person name="Kruys A."/>
            <person name="Hutchinson M.I."/>
            <person name="Powell A.J."/>
            <person name="Barry K."/>
            <person name="Miller A.N."/>
            <person name="Grigoriev I.V."/>
            <person name="Debuchy R."/>
            <person name="Gladieux P."/>
            <person name="Thoren M.H."/>
            <person name="Johannesson H."/>
        </authorList>
    </citation>
    <scope>NUCLEOTIDE SEQUENCE</scope>
    <source>
        <strain evidence="2">PSN324</strain>
    </source>
</reference>
<gene>
    <name evidence="2" type="ORF">QBC42DRAFT_280581</name>
</gene>
<dbReference type="PANTHER" id="PTHR38166">
    <property type="entry name" value="C2H2-TYPE DOMAIN-CONTAINING PROTEIN-RELATED"/>
    <property type="match status" value="1"/>
</dbReference>
<accession>A0AAV9HA17</accession>
<dbReference type="AlphaFoldDB" id="A0AAV9HA17"/>
<evidence type="ECO:0000256" key="1">
    <source>
        <dbReference type="SAM" id="MobiDB-lite"/>
    </source>
</evidence>
<dbReference type="Proteomes" id="UP001321749">
    <property type="component" value="Unassembled WGS sequence"/>
</dbReference>
<comment type="caution">
    <text evidence="2">The sequence shown here is derived from an EMBL/GenBank/DDBJ whole genome shotgun (WGS) entry which is preliminary data.</text>
</comment>
<feature type="region of interest" description="Disordered" evidence="1">
    <location>
        <begin position="1"/>
        <end position="38"/>
    </location>
</feature>
<name>A0AAV9HA17_9PEZI</name>
<protein>
    <recommendedName>
        <fullName evidence="4">C2H2-type domain-containing protein</fullName>
    </recommendedName>
</protein>
<organism evidence="2 3">
    <name type="scientific">Cladorrhinum samala</name>
    <dbReference type="NCBI Taxonomy" id="585594"/>
    <lineage>
        <taxon>Eukaryota</taxon>
        <taxon>Fungi</taxon>
        <taxon>Dikarya</taxon>
        <taxon>Ascomycota</taxon>
        <taxon>Pezizomycotina</taxon>
        <taxon>Sordariomycetes</taxon>
        <taxon>Sordariomycetidae</taxon>
        <taxon>Sordariales</taxon>
        <taxon>Podosporaceae</taxon>
        <taxon>Cladorrhinum</taxon>
    </lineage>
</organism>